<dbReference type="Pfam" id="PF01870">
    <property type="entry name" value="Hjc"/>
    <property type="match status" value="1"/>
</dbReference>
<dbReference type="AlphaFoldDB" id="A0A075HFC6"/>
<protein>
    <submittedName>
        <fullName evidence="2">Resolvase, Holliday junction-type</fullName>
    </submittedName>
</protein>
<dbReference type="Gene3D" id="3.40.1350.10">
    <property type="match status" value="1"/>
</dbReference>
<dbReference type="InterPro" id="IPR002732">
    <property type="entry name" value="Hjc"/>
</dbReference>
<dbReference type="InterPro" id="IPR011335">
    <property type="entry name" value="Restrct_endonuc-II-like"/>
</dbReference>
<dbReference type="GO" id="GO:0003676">
    <property type="term" value="F:nucleic acid binding"/>
    <property type="evidence" value="ECO:0007669"/>
    <property type="project" value="InterPro"/>
</dbReference>
<evidence type="ECO:0000313" key="2">
    <source>
        <dbReference type="EMBL" id="AIF13077.1"/>
    </source>
</evidence>
<sequence>MSFLIEKEADAIKMTKLRNLKKLEKDNRKIAKTRRQRGYQWENTLVKRFNSVKNWKAFRLGSPSVALPDVLVVSDKFLTIFATEAKSGTGTTLYVPYDQIERCLNWANNFCLYKTRKVILAFKFLSKKRIGVGKYERRKLREFYKIWDSNEKAVDCVCTYDGDVYTLKNGIREKLQLKNLHPPFKTRYQIIT</sequence>
<proteinExistence type="predicted"/>
<reference evidence="2" key="1">
    <citation type="journal article" date="2014" name="Genome Biol. Evol.">
        <title>Pangenome evidence for extensive interdomain horizontal transfer affecting lineage core and shell genes in uncultured planktonic thaumarchaeota and euryarchaeota.</title>
        <authorList>
            <person name="Deschamps P."/>
            <person name="Zivanovic Y."/>
            <person name="Moreira D."/>
            <person name="Rodriguez-Valera F."/>
            <person name="Lopez-Garcia P."/>
        </authorList>
    </citation>
    <scope>NUCLEOTIDE SEQUENCE</scope>
</reference>
<evidence type="ECO:0000256" key="1">
    <source>
        <dbReference type="ARBA" id="ARBA00029354"/>
    </source>
</evidence>
<name>A0A075HFC6_9ARCH</name>
<dbReference type="EMBL" id="KF900963">
    <property type="protein sequence ID" value="AIF13077.1"/>
    <property type="molecule type" value="Genomic_DNA"/>
</dbReference>
<organism evidence="2">
    <name type="scientific">uncultured marine thaumarchaeote KM3_59_E10</name>
    <dbReference type="NCBI Taxonomy" id="1456211"/>
    <lineage>
        <taxon>Archaea</taxon>
        <taxon>Nitrososphaerota</taxon>
        <taxon>environmental samples</taxon>
    </lineage>
</organism>
<dbReference type="SUPFAM" id="SSF52980">
    <property type="entry name" value="Restriction endonuclease-like"/>
    <property type="match status" value="1"/>
</dbReference>
<accession>A0A075HFC6</accession>
<comment type="catalytic activity">
    <reaction evidence="1">
        <text>Endonucleolytic cleavage at a junction such as a reciprocal single-stranded crossover between two homologous DNA duplexes (Holliday junction).</text>
        <dbReference type="EC" id="3.1.21.10"/>
    </reaction>
</comment>
<dbReference type="GO" id="GO:0008821">
    <property type="term" value="F:crossover junction DNA endonuclease activity"/>
    <property type="evidence" value="ECO:0007669"/>
    <property type="project" value="UniProtKB-EC"/>
</dbReference>
<dbReference type="InterPro" id="IPR011856">
    <property type="entry name" value="tRNA_endonuc-like_dom_sf"/>
</dbReference>